<organism evidence="2 3">
    <name type="scientific">Rhododendron simsii</name>
    <name type="common">Sims's rhododendron</name>
    <dbReference type="NCBI Taxonomy" id="118357"/>
    <lineage>
        <taxon>Eukaryota</taxon>
        <taxon>Viridiplantae</taxon>
        <taxon>Streptophyta</taxon>
        <taxon>Embryophyta</taxon>
        <taxon>Tracheophyta</taxon>
        <taxon>Spermatophyta</taxon>
        <taxon>Magnoliopsida</taxon>
        <taxon>eudicotyledons</taxon>
        <taxon>Gunneridae</taxon>
        <taxon>Pentapetalae</taxon>
        <taxon>asterids</taxon>
        <taxon>Ericales</taxon>
        <taxon>Ericaceae</taxon>
        <taxon>Ericoideae</taxon>
        <taxon>Rhodoreae</taxon>
        <taxon>Rhododendron</taxon>
    </lineage>
</organism>
<evidence type="ECO:0000313" key="3">
    <source>
        <dbReference type="Proteomes" id="UP000626092"/>
    </source>
</evidence>
<dbReference type="AlphaFoldDB" id="A0A834H7Y1"/>
<proteinExistence type="predicted"/>
<name>A0A834H7Y1_RHOSS</name>
<evidence type="ECO:0000313" key="2">
    <source>
        <dbReference type="EMBL" id="KAF7149491.1"/>
    </source>
</evidence>
<keyword evidence="3" id="KW-1185">Reference proteome</keyword>
<dbReference type="EMBL" id="WJXA01000002">
    <property type="protein sequence ID" value="KAF7149491.1"/>
    <property type="molecule type" value="Genomic_DNA"/>
</dbReference>
<evidence type="ECO:0000256" key="1">
    <source>
        <dbReference type="SAM" id="MobiDB-lite"/>
    </source>
</evidence>
<protein>
    <submittedName>
        <fullName evidence="2">Uncharacterized protein</fullName>
    </submittedName>
</protein>
<feature type="compositionally biased region" description="Basic and acidic residues" evidence="1">
    <location>
        <begin position="1"/>
        <end position="21"/>
    </location>
</feature>
<feature type="region of interest" description="Disordered" evidence="1">
    <location>
        <begin position="1"/>
        <end position="54"/>
    </location>
</feature>
<accession>A0A834H7Y1</accession>
<gene>
    <name evidence="2" type="ORF">RHSIM_Rhsim02G0191500</name>
</gene>
<comment type="caution">
    <text evidence="2">The sequence shown here is derived from an EMBL/GenBank/DDBJ whole genome shotgun (WGS) entry which is preliminary data.</text>
</comment>
<dbReference type="Proteomes" id="UP000626092">
    <property type="component" value="Unassembled WGS sequence"/>
</dbReference>
<sequence length="129" mass="14459">MVSTDNAEKNGGIEEPYDSRKVKSPLHISASQKGLISDVSPIHRPTDDSSALPKRLRPNANLVQYFEFKRMVHEEMNPKWLYLPRRVVAPLTTSLHTTTLAAHSSPLVWFSLSLSELFTISLDTTLLAT</sequence>
<reference evidence="2" key="1">
    <citation type="submission" date="2019-11" db="EMBL/GenBank/DDBJ databases">
        <authorList>
            <person name="Liu Y."/>
            <person name="Hou J."/>
            <person name="Li T.-Q."/>
            <person name="Guan C.-H."/>
            <person name="Wu X."/>
            <person name="Wu H.-Z."/>
            <person name="Ling F."/>
            <person name="Zhang R."/>
            <person name="Shi X.-G."/>
            <person name="Ren J.-P."/>
            <person name="Chen E.-F."/>
            <person name="Sun J.-M."/>
        </authorList>
    </citation>
    <scope>NUCLEOTIDE SEQUENCE</scope>
    <source>
        <strain evidence="2">Adult_tree_wgs_1</strain>
        <tissue evidence="2">Leaves</tissue>
    </source>
</reference>